<sequence length="150" mass="16650">MTKKQLLSYGLLGFSKDLLIAFSGGLVMLYFTDALVLSPMLVGSIVFFGRLLDALDDVVVAYFMDYLSIAYKKWYLAGIIGSILTFITLYSLGTNTNFAQLVPLIVLLYLLLGISHTLMDVSYWSMLPKLSQKNQSKITLSTLATFFSSS</sequence>
<dbReference type="GO" id="GO:0015293">
    <property type="term" value="F:symporter activity"/>
    <property type="evidence" value="ECO:0007669"/>
    <property type="project" value="UniProtKB-KW"/>
</dbReference>
<dbReference type="GO" id="GO:0005886">
    <property type="term" value="C:plasma membrane"/>
    <property type="evidence" value="ECO:0007669"/>
    <property type="project" value="TreeGrafter"/>
</dbReference>
<accession>A0A0E4H4U9</accession>
<evidence type="ECO:0000256" key="2">
    <source>
        <dbReference type="SAM" id="Phobius"/>
    </source>
</evidence>
<dbReference type="InterPro" id="IPR036259">
    <property type="entry name" value="MFS_trans_sf"/>
</dbReference>
<organism evidence="3 4">
    <name type="scientific">Streptococcus varani</name>
    <dbReference type="NCBI Taxonomy" id="1608583"/>
    <lineage>
        <taxon>Bacteria</taxon>
        <taxon>Bacillati</taxon>
        <taxon>Bacillota</taxon>
        <taxon>Bacilli</taxon>
        <taxon>Lactobacillales</taxon>
        <taxon>Streptococcaceae</taxon>
        <taxon>Streptococcus</taxon>
    </lineage>
</organism>
<dbReference type="SUPFAM" id="SSF103473">
    <property type="entry name" value="MFS general substrate transporter"/>
    <property type="match status" value="1"/>
</dbReference>
<evidence type="ECO:0000313" key="3">
    <source>
        <dbReference type="EMBL" id="CQR25270.1"/>
    </source>
</evidence>
<dbReference type="AlphaFoldDB" id="A0A0E4H4U9"/>
<evidence type="ECO:0000313" key="4">
    <source>
        <dbReference type="Proteomes" id="UP000198604"/>
    </source>
</evidence>
<dbReference type="STRING" id="1608583.BN1356_01611"/>
<dbReference type="Gene3D" id="1.20.1250.20">
    <property type="entry name" value="MFS general substrate transporter like domains"/>
    <property type="match status" value="1"/>
</dbReference>
<dbReference type="Proteomes" id="UP000198604">
    <property type="component" value="Unassembled WGS sequence"/>
</dbReference>
<dbReference type="EMBL" id="CTEN01000003">
    <property type="protein sequence ID" value="CQR25270.1"/>
    <property type="molecule type" value="Genomic_DNA"/>
</dbReference>
<proteinExistence type="predicted"/>
<reference evidence="4" key="1">
    <citation type="submission" date="2015-03" db="EMBL/GenBank/DDBJ databases">
        <authorList>
            <person name="Urmite Genomes"/>
        </authorList>
    </citation>
    <scope>NUCLEOTIDE SEQUENCE [LARGE SCALE GENOMIC DNA]</scope>
    <source>
        <strain evidence="4">FF10</strain>
    </source>
</reference>
<dbReference type="GO" id="GO:0008643">
    <property type="term" value="P:carbohydrate transport"/>
    <property type="evidence" value="ECO:0007669"/>
    <property type="project" value="InterPro"/>
</dbReference>
<dbReference type="PANTHER" id="PTHR11328:SF36">
    <property type="entry name" value="MELIBIOSE PERMEASE"/>
    <property type="match status" value="1"/>
</dbReference>
<protein>
    <submittedName>
        <fullName evidence="3">Melibiose carrier protein</fullName>
    </submittedName>
</protein>
<name>A0A0E4H4U9_9STRE</name>
<keyword evidence="2" id="KW-1133">Transmembrane helix</keyword>
<feature type="transmembrane region" description="Helical" evidence="2">
    <location>
        <begin position="74"/>
        <end position="92"/>
    </location>
</feature>
<feature type="transmembrane region" description="Helical" evidence="2">
    <location>
        <begin position="98"/>
        <end position="119"/>
    </location>
</feature>
<dbReference type="OrthoDB" id="9764596at2"/>
<gene>
    <name evidence="3" type="primary">melB</name>
    <name evidence="3" type="ORF">BN1356_01611</name>
</gene>
<keyword evidence="1" id="KW-0813">Transport</keyword>
<feature type="transmembrane region" description="Helical" evidence="2">
    <location>
        <begin position="7"/>
        <end position="31"/>
    </location>
</feature>
<dbReference type="Pfam" id="PF13347">
    <property type="entry name" value="MFS_2"/>
    <property type="match status" value="1"/>
</dbReference>
<keyword evidence="2" id="KW-0812">Transmembrane</keyword>
<keyword evidence="1" id="KW-0769">Symport</keyword>
<evidence type="ECO:0000256" key="1">
    <source>
        <dbReference type="ARBA" id="ARBA00022847"/>
    </source>
</evidence>
<keyword evidence="2" id="KW-0472">Membrane</keyword>
<keyword evidence="4" id="KW-1185">Reference proteome</keyword>
<dbReference type="PANTHER" id="PTHR11328">
    <property type="entry name" value="MAJOR FACILITATOR SUPERFAMILY DOMAIN-CONTAINING PROTEIN"/>
    <property type="match status" value="1"/>
</dbReference>
<dbReference type="InterPro" id="IPR039672">
    <property type="entry name" value="MFS_2"/>
</dbReference>